<evidence type="ECO:0000313" key="3">
    <source>
        <dbReference type="EnsemblMetazoa" id="XP_003427902"/>
    </source>
</evidence>
<evidence type="ECO:0000256" key="2">
    <source>
        <dbReference type="SAM" id="SignalP"/>
    </source>
</evidence>
<feature type="signal peptide" evidence="2">
    <location>
        <begin position="1"/>
        <end position="24"/>
    </location>
</feature>
<dbReference type="KEGG" id="nvi:100679020"/>
<feature type="chain" id="PRO_5029887787" evidence="2">
    <location>
        <begin position="25"/>
        <end position="181"/>
    </location>
</feature>
<feature type="compositionally biased region" description="Basic and acidic residues" evidence="1">
    <location>
        <begin position="115"/>
        <end position="126"/>
    </location>
</feature>
<sequence length="181" mass="20702">MMGSSIKLLAALLTVLLTCNSTNAVELTEIVQTIANSLKNIDEILQTFLKRVEDSSLKELGQVREGARSINNESTQTSDQNMEPSKELTQNIESSDKDHQDVLPPEQTEVSSALLDERTPSIENSRRSFYKVPSRKRKSIKNVQEEFRKRRRNRNKARKVTDDEHMPSLRSKIKSKKRGFD</sequence>
<dbReference type="EnsemblMetazoa" id="XM_003427854">
    <property type="protein sequence ID" value="XP_003427902"/>
    <property type="gene ID" value="LOC100679020"/>
</dbReference>
<evidence type="ECO:0000256" key="1">
    <source>
        <dbReference type="SAM" id="MobiDB-lite"/>
    </source>
</evidence>
<dbReference type="RefSeq" id="XP_003427902.2">
    <property type="nucleotide sequence ID" value="XM_003427854.4"/>
</dbReference>
<name>A0A7M7GGG4_NASVI</name>
<reference evidence="3" key="1">
    <citation type="submission" date="2021-01" db="UniProtKB">
        <authorList>
            <consortium name="EnsemblMetazoa"/>
        </authorList>
    </citation>
    <scope>IDENTIFICATION</scope>
</reference>
<dbReference type="GeneID" id="100679020"/>
<evidence type="ECO:0000313" key="4">
    <source>
        <dbReference type="Proteomes" id="UP000002358"/>
    </source>
</evidence>
<dbReference type="InParanoid" id="A0A7M7GGG4"/>
<feature type="compositionally biased region" description="Basic residues" evidence="1">
    <location>
        <begin position="171"/>
        <end position="181"/>
    </location>
</feature>
<feature type="region of interest" description="Disordered" evidence="1">
    <location>
        <begin position="63"/>
        <end position="181"/>
    </location>
</feature>
<keyword evidence="4" id="KW-1185">Reference proteome</keyword>
<proteinExistence type="predicted"/>
<protein>
    <submittedName>
        <fullName evidence="3">Uncharacterized protein</fullName>
    </submittedName>
</protein>
<dbReference type="Proteomes" id="UP000002358">
    <property type="component" value="Chromosome 1"/>
</dbReference>
<feature type="compositionally biased region" description="Polar residues" evidence="1">
    <location>
        <begin position="69"/>
        <end position="93"/>
    </location>
</feature>
<dbReference type="SMR" id="A0A7M7GGG4"/>
<keyword evidence="2" id="KW-0732">Signal</keyword>
<organism evidence="3 4">
    <name type="scientific">Nasonia vitripennis</name>
    <name type="common">Parasitic wasp</name>
    <dbReference type="NCBI Taxonomy" id="7425"/>
    <lineage>
        <taxon>Eukaryota</taxon>
        <taxon>Metazoa</taxon>
        <taxon>Ecdysozoa</taxon>
        <taxon>Arthropoda</taxon>
        <taxon>Hexapoda</taxon>
        <taxon>Insecta</taxon>
        <taxon>Pterygota</taxon>
        <taxon>Neoptera</taxon>
        <taxon>Endopterygota</taxon>
        <taxon>Hymenoptera</taxon>
        <taxon>Apocrita</taxon>
        <taxon>Proctotrupomorpha</taxon>
        <taxon>Chalcidoidea</taxon>
        <taxon>Pteromalidae</taxon>
        <taxon>Pteromalinae</taxon>
        <taxon>Nasonia</taxon>
    </lineage>
</organism>
<accession>A0A7M7GGG4</accession>
<dbReference type="AlphaFoldDB" id="A0A7M7GGG4"/>
<feature type="compositionally biased region" description="Basic residues" evidence="1">
    <location>
        <begin position="149"/>
        <end position="158"/>
    </location>
</feature>